<feature type="domain" description="RRM" evidence="10">
    <location>
        <begin position="600"/>
        <end position="674"/>
    </location>
</feature>
<dbReference type="PANTHER" id="PTHR14398">
    <property type="entry name" value="RNA RECOGNITION RRM/RNP DOMAIN"/>
    <property type="match status" value="1"/>
</dbReference>
<reference evidence="12" key="1">
    <citation type="journal article" date="2016" name="Ticks Tick Borne Dis.">
        <title>De novo assembly and annotation of the salivary gland transcriptome of Rhipicephalus appendiculatus male and female ticks during blood feeding.</title>
        <authorList>
            <person name="de Castro M.H."/>
            <person name="de Klerk D."/>
            <person name="Pienaar R."/>
            <person name="Latif A.A."/>
            <person name="Rees D.J."/>
            <person name="Mans B.J."/>
        </authorList>
    </citation>
    <scope>NUCLEOTIDE SEQUENCE</scope>
    <source>
        <tissue evidence="12">Salivary glands</tissue>
    </source>
</reference>
<dbReference type="GO" id="GO:0005634">
    <property type="term" value="C:nucleus"/>
    <property type="evidence" value="ECO:0007669"/>
    <property type="project" value="TreeGrafter"/>
</dbReference>
<feature type="zinc finger region" description="C3H1-type" evidence="8">
    <location>
        <begin position="380"/>
        <end position="408"/>
    </location>
</feature>
<dbReference type="GO" id="GO:0003723">
    <property type="term" value="F:RNA binding"/>
    <property type="evidence" value="ECO:0007669"/>
    <property type="project" value="UniProtKB-UniRule"/>
</dbReference>
<dbReference type="FunFam" id="3.30.70.330:FF:000330">
    <property type="entry name" value="RNA-binding motif protein 26"/>
    <property type="match status" value="1"/>
</dbReference>
<dbReference type="InterPro" id="IPR035979">
    <property type="entry name" value="RBD_domain_sf"/>
</dbReference>
<feature type="compositionally biased region" description="Low complexity" evidence="9">
    <location>
        <begin position="327"/>
        <end position="342"/>
    </location>
</feature>
<dbReference type="InterPro" id="IPR002483">
    <property type="entry name" value="PWI_dom"/>
</dbReference>
<sequence length="1083" mass="116736">MIIENSDALKSWLTGCLEHMCDADPAALAKYVMALVKKDKNEKELKEICLDQLDVFLQKETKPFVDMLFETLSNKSYLQGKPYVPVVGAAAPLPGAVPSSPLQPPPLPPQPSSVALVQQSSVVPSVPPPVLLAVPAHKEGAGGLGAAGLAPAPLPRVAVEASSLPTSAALGGSKPMATAATVATAAAIPLAAATVVPAARKDEVPPAEEDKEQARSSHRKSKSRSRSPVGGRSRNRSREDERRSGRRFSDDRRRRTTERRRHDAGSRHRGDTARSRWAGDDRAARSAGTRDRSHSGRRSRSPSRSRSRSPRSRNRSRDGGQRSEVRSSGTHSSTTNSSTSESRAPDTPHGDTDYRPGQPPPSTSTTISSDAGQSSTTFHAKASKRCRDYDERGYCMRGDYCPFDHGNDPLIVEDVSVLRFGLSGPPPPPPPNSALPPQPALPQEPYNPEAPGMERPLRVGPPPFWGPPPVFHTTRAPHRELIGVPTVPPSQADLSQPPPPPPPGRSVLGPPLGPPPPGLPPDEGGTLSAAPPPPPPQGPLQPMRGPPPPPPHHHHPHHPGGPQGGPRYGRGGMHGSGGRGRMDYGRGGMNNRAANHYDRCELEVRKVPRALNTITQLNNHFSRFGNIVNLQVCYDGDPEAALIRFSNHAEANAAYRCTEAVLNNRFIKVFWHNKDRNAAPTANGSGSIVPDISGATAASAGNASMANQPTNGAAAATGTTEAQPAKNIKDRLGAPPVEKSAVFNPIAGNLSRTVFNPAALKKNNVINTGLPKRTKEEQKTEVIKKKVEVQNQRQKLLEKHLQQYKLLLEKLGKCKTEKEREEIKQTIATLQPVIEKLQGDFKKVTNELISSRAPKAGMTTSVVAGLKADVPHGPVGRTQAEKELLDAEMDLYNKMHRGDDTTALRKRVQELRQQARALGLLGGQWKGSSRGGPPGRRGALRGGGRGGGAALRRSLNVIDHRPRKVFVQGMDEGDKENLQAHFAQFGEVEGVELLNSGLVITFKTRKDAELGVSQGSEFKNRPLQWAWFKEPSRTASTSDSASASNLTQDDLAGDDESNLALEEDLLLVDDEEEEDSEARSWRR</sequence>
<dbReference type="InterPro" id="IPR000571">
    <property type="entry name" value="Znf_CCCH"/>
</dbReference>
<evidence type="ECO:0000256" key="5">
    <source>
        <dbReference type="ARBA" id="ARBA00023054"/>
    </source>
</evidence>
<evidence type="ECO:0000256" key="8">
    <source>
        <dbReference type="PROSITE-ProRule" id="PRU00723"/>
    </source>
</evidence>
<feature type="region of interest" description="Disordered" evidence="9">
    <location>
        <begin position="922"/>
        <end position="948"/>
    </location>
</feature>
<name>A0A131YPK6_RHIAP</name>
<feature type="compositionally biased region" description="Pro residues" evidence="9">
    <location>
        <begin position="530"/>
        <end position="550"/>
    </location>
</feature>
<feature type="compositionally biased region" description="Basic residues" evidence="9">
    <location>
        <begin position="216"/>
        <end position="225"/>
    </location>
</feature>
<keyword evidence="1 8" id="KW-0479">Metal-binding</keyword>
<dbReference type="SMART" id="SM00360">
    <property type="entry name" value="RRM"/>
    <property type="match status" value="2"/>
</dbReference>
<dbReference type="InterPro" id="IPR039511">
    <property type="entry name" value="RBM26-like_RRM2"/>
</dbReference>
<dbReference type="SUPFAM" id="SSF54928">
    <property type="entry name" value="RNA-binding domain, RBD"/>
    <property type="match status" value="2"/>
</dbReference>
<dbReference type="AlphaFoldDB" id="A0A131YPK6"/>
<dbReference type="InterPro" id="IPR036855">
    <property type="entry name" value="Znf_CCCH_sf"/>
</dbReference>
<feature type="compositionally biased region" description="Basic and acidic residues" evidence="9">
    <location>
        <begin position="315"/>
        <end position="325"/>
    </location>
</feature>
<feature type="domain" description="RRM" evidence="10">
    <location>
        <begin position="963"/>
        <end position="1030"/>
    </location>
</feature>
<dbReference type="Pfam" id="PF00076">
    <property type="entry name" value="RRM_1"/>
    <property type="match status" value="1"/>
</dbReference>
<feature type="compositionally biased region" description="Basic and acidic residues" evidence="9">
    <location>
        <begin position="260"/>
        <end position="294"/>
    </location>
</feature>
<accession>A0A131YPK6</accession>
<keyword evidence="3 8" id="KW-0862">Zinc</keyword>
<organism evidence="12">
    <name type="scientific">Rhipicephalus appendiculatus</name>
    <name type="common">Brown ear tick</name>
    <dbReference type="NCBI Taxonomy" id="34631"/>
    <lineage>
        <taxon>Eukaryota</taxon>
        <taxon>Metazoa</taxon>
        <taxon>Ecdysozoa</taxon>
        <taxon>Arthropoda</taxon>
        <taxon>Chelicerata</taxon>
        <taxon>Arachnida</taxon>
        <taxon>Acari</taxon>
        <taxon>Parasitiformes</taxon>
        <taxon>Ixodida</taxon>
        <taxon>Ixodoidea</taxon>
        <taxon>Ixodidae</taxon>
        <taxon>Rhipicephalinae</taxon>
        <taxon>Rhipicephalus</taxon>
        <taxon>Rhipicephalus</taxon>
    </lineage>
</organism>
<feature type="region of interest" description="Disordered" evidence="9">
    <location>
        <begin position="700"/>
        <end position="725"/>
    </location>
</feature>
<feature type="compositionally biased region" description="Acidic residues" evidence="9">
    <location>
        <begin position="1051"/>
        <end position="1076"/>
    </location>
</feature>
<dbReference type="SUPFAM" id="SSF90229">
    <property type="entry name" value="CCCH zinc finger"/>
    <property type="match status" value="1"/>
</dbReference>
<dbReference type="CDD" id="cd12257">
    <property type="entry name" value="RRM1_RBM26_like"/>
    <property type="match status" value="1"/>
</dbReference>
<feature type="compositionally biased region" description="Pro residues" evidence="9">
    <location>
        <begin position="511"/>
        <end position="520"/>
    </location>
</feature>
<evidence type="ECO:0000256" key="2">
    <source>
        <dbReference type="ARBA" id="ARBA00022771"/>
    </source>
</evidence>
<keyword evidence="4 7" id="KW-0694">RNA-binding</keyword>
<feature type="compositionally biased region" description="Pro residues" evidence="9">
    <location>
        <begin position="424"/>
        <end position="442"/>
    </location>
</feature>
<feature type="compositionally biased region" description="Gly residues" evidence="9">
    <location>
        <begin position="561"/>
        <end position="579"/>
    </location>
</feature>
<dbReference type="InterPro" id="IPR012677">
    <property type="entry name" value="Nucleotide-bd_a/b_plait_sf"/>
</dbReference>
<feature type="compositionally biased region" description="Basic and acidic residues" evidence="9">
    <location>
        <begin position="236"/>
        <end position="253"/>
    </location>
</feature>
<dbReference type="Gene3D" id="3.30.70.330">
    <property type="match status" value="2"/>
</dbReference>
<feature type="compositionally biased region" description="Basic and acidic residues" evidence="9">
    <location>
        <begin position="343"/>
        <end position="354"/>
    </location>
</feature>
<feature type="compositionally biased region" description="Low complexity" evidence="9">
    <location>
        <begin position="1034"/>
        <end position="1044"/>
    </location>
</feature>
<evidence type="ECO:0000256" key="7">
    <source>
        <dbReference type="PROSITE-ProRule" id="PRU00176"/>
    </source>
</evidence>
<evidence type="ECO:0000256" key="6">
    <source>
        <dbReference type="ARBA" id="ARBA00043866"/>
    </source>
</evidence>
<dbReference type="Pfam" id="PF00642">
    <property type="entry name" value="zf-CCCH"/>
    <property type="match status" value="1"/>
</dbReference>
<evidence type="ECO:0000313" key="12">
    <source>
        <dbReference type="EMBL" id="JAP80036.1"/>
    </source>
</evidence>
<evidence type="ECO:0000259" key="11">
    <source>
        <dbReference type="PROSITE" id="PS50103"/>
    </source>
</evidence>
<dbReference type="Gene3D" id="1.20.1390.10">
    <property type="entry name" value="PWI domain"/>
    <property type="match status" value="1"/>
</dbReference>
<dbReference type="PROSITE" id="PS50102">
    <property type="entry name" value="RRM"/>
    <property type="match status" value="2"/>
</dbReference>
<feature type="domain" description="C3H1-type" evidence="11">
    <location>
        <begin position="380"/>
        <end position="408"/>
    </location>
</feature>
<feature type="region of interest" description="Disordered" evidence="9">
    <location>
        <begin position="202"/>
        <end position="386"/>
    </location>
</feature>
<protein>
    <submittedName>
        <fullName evidence="12">RNA-binding protein 26</fullName>
    </submittedName>
</protein>
<feature type="region of interest" description="Disordered" evidence="9">
    <location>
        <begin position="421"/>
        <end position="587"/>
    </location>
</feature>
<feature type="compositionally biased region" description="Basic residues" evidence="9">
    <location>
        <begin position="295"/>
        <end position="314"/>
    </location>
</feature>
<evidence type="ECO:0000256" key="4">
    <source>
        <dbReference type="ARBA" id="ARBA00022884"/>
    </source>
</evidence>
<proteinExistence type="predicted"/>
<keyword evidence="2 8" id="KW-0863">Zinc-finger</keyword>
<dbReference type="Pfam" id="PF01480">
    <property type="entry name" value="PWI"/>
    <property type="match status" value="1"/>
</dbReference>
<comment type="function">
    <text evidence="6">May be involved in the turnover of nuclear polyadenylated (pA+) RNA.</text>
</comment>
<evidence type="ECO:0000256" key="9">
    <source>
        <dbReference type="SAM" id="MobiDB-lite"/>
    </source>
</evidence>
<dbReference type="InterPro" id="IPR045137">
    <property type="entry name" value="RBM26/27"/>
</dbReference>
<dbReference type="InterPro" id="IPR000504">
    <property type="entry name" value="RRM_dom"/>
</dbReference>
<dbReference type="CDD" id="cd12258">
    <property type="entry name" value="RRM2_RBM26_like"/>
    <property type="match status" value="1"/>
</dbReference>
<evidence type="ECO:0000256" key="1">
    <source>
        <dbReference type="ARBA" id="ARBA00022723"/>
    </source>
</evidence>
<evidence type="ECO:0000256" key="3">
    <source>
        <dbReference type="ARBA" id="ARBA00022833"/>
    </source>
</evidence>
<dbReference type="PROSITE" id="PS50103">
    <property type="entry name" value="ZF_C3H1"/>
    <property type="match status" value="1"/>
</dbReference>
<feature type="region of interest" description="Disordered" evidence="9">
    <location>
        <begin position="1034"/>
        <end position="1083"/>
    </location>
</feature>
<dbReference type="EMBL" id="GEDV01008521">
    <property type="protein sequence ID" value="JAP80036.1"/>
    <property type="molecule type" value="Transcribed_RNA"/>
</dbReference>
<evidence type="ECO:0000259" key="10">
    <source>
        <dbReference type="PROSITE" id="PS50102"/>
    </source>
</evidence>
<dbReference type="PANTHER" id="PTHR14398:SF0">
    <property type="entry name" value="ZINC FINGER PROTEIN SWM"/>
    <property type="match status" value="1"/>
</dbReference>
<dbReference type="GO" id="GO:0008270">
    <property type="term" value="F:zinc ion binding"/>
    <property type="evidence" value="ECO:0007669"/>
    <property type="project" value="UniProtKB-KW"/>
</dbReference>
<keyword evidence="5" id="KW-0175">Coiled coil</keyword>
<feature type="compositionally biased region" description="Pro residues" evidence="9">
    <location>
        <begin position="459"/>
        <end position="470"/>
    </location>
</feature>